<gene>
    <name evidence="2" type="ORF">ACFP5Y_03120</name>
</gene>
<proteinExistence type="predicted"/>
<evidence type="ECO:0000313" key="2">
    <source>
        <dbReference type="EMBL" id="MFC6180215.1"/>
    </source>
</evidence>
<keyword evidence="3" id="KW-1185">Reference proteome</keyword>
<comment type="caution">
    <text evidence="2">The sequence shown here is derived from an EMBL/GenBank/DDBJ whole genome shotgun (WGS) entry which is preliminary data.</text>
</comment>
<sequence>MQNILVAGVYTPQQVNSLLTTINQMLAVTLTVYTPLTEIEAWPQDVAVIAGDLTDTAGLTAAAVDQDLVLVQLDSRALTDQTQSLTAALSASGQPKVVVASPDSVLSLTAQPVKWYQQHRQHQQHQQLGQVRALEQAWQQSGLDFTLIEGQTAMDTAIYTRSMATDWLTAVPTRRTLQLWDYLTVGLTWPLAA</sequence>
<dbReference type="Gene3D" id="3.40.50.720">
    <property type="entry name" value="NAD(P)-binding Rossmann-like Domain"/>
    <property type="match status" value="1"/>
</dbReference>
<dbReference type="Pfam" id="PF13460">
    <property type="entry name" value="NAD_binding_10"/>
    <property type="match status" value="1"/>
</dbReference>
<reference evidence="3" key="1">
    <citation type="journal article" date="2019" name="Int. J. Syst. Evol. Microbiol.">
        <title>The Global Catalogue of Microorganisms (GCM) 10K type strain sequencing project: providing services to taxonomists for standard genome sequencing and annotation.</title>
        <authorList>
            <consortium name="The Broad Institute Genomics Platform"/>
            <consortium name="The Broad Institute Genome Sequencing Center for Infectious Disease"/>
            <person name="Wu L."/>
            <person name="Ma J."/>
        </authorList>
    </citation>
    <scope>NUCLEOTIDE SEQUENCE [LARGE SCALE GENOMIC DNA]</scope>
    <source>
        <strain evidence="3">CCM 8933</strain>
    </source>
</reference>
<name>A0ABW1RXS5_9LACO</name>
<evidence type="ECO:0000313" key="3">
    <source>
        <dbReference type="Proteomes" id="UP001596282"/>
    </source>
</evidence>
<protein>
    <submittedName>
        <fullName evidence="2">NAD(P)H-binding protein</fullName>
    </submittedName>
</protein>
<dbReference type="EMBL" id="JBHSSC010000007">
    <property type="protein sequence ID" value="MFC6180215.1"/>
    <property type="molecule type" value="Genomic_DNA"/>
</dbReference>
<dbReference type="Proteomes" id="UP001596282">
    <property type="component" value="Unassembled WGS sequence"/>
</dbReference>
<dbReference type="SUPFAM" id="SSF51735">
    <property type="entry name" value="NAD(P)-binding Rossmann-fold domains"/>
    <property type="match status" value="1"/>
</dbReference>
<evidence type="ECO:0000259" key="1">
    <source>
        <dbReference type="Pfam" id="PF13460"/>
    </source>
</evidence>
<dbReference type="InterPro" id="IPR036291">
    <property type="entry name" value="NAD(P)-bd_dom_sf"/>
</dbReference>
<dbReference type="RefSeq" id="WP_171001473.1">
    <property type="nucleotide sequence ID" value="NZ_BJDJ01000013.1"/>
</dbReference>
<dbReference type="InterPro" id="IPR016040">
    <property type="entry name" value="NAD(P)-bd_dom"/>
</dbReference>
<accession>A0ABW1RXS5</accession>
<feature type="domain" description="NAD(P)-binding" evidence="1">
    <location>
        <begin position="42"/>
        <end position="150"/>
    </location>
</feature>
<organism evidence="2 3">
    <name type="scientific">Lactiplantibacillus daowaiensis</name>
    <dbReference type="NCBI Taxonomy" id="2559918"/>
    <lineage>
        <taxon>Bacteria</taxon>
        <taxon>Bacillati</taxon>
        <taxon>Bacillota</taxon>
        <taxon>Bacilli</taxon>
        <taxon>Lactobacillales</taxon>
        <taxon>Lactobacillaceae</taxon>
        <taxon>Lactiplantibacillus</taxon>
    </lineage>
</organism>